<feature type="region of interest" description="Disordered" evidence="1">
    <location>
        <begin position="1"/>
        <end position="60"/>
    </location>
</feature>
<reference evidence="2" key="1">
    <citation type="submission" date="2020-02" db="EMBL/GenBank/DDBJ databases">
        <authorList>
            <person name="Meier V. D."/>
        </authorList>
    </citation>
    <scope>NUCLEOTIDE SEQUENCE</scope>
    <source>
        <strain evidence="2">AVDCRST_MAG82</strain>
    </source>
</reference>
<protein>
    <submittedName>
        <fullName evidence="2">Uncharacterized protein</fullName>
    </submittedName>
</protein>
<dbReference type="AlphaFoldDB" id="A0A6J4NZK6"/>
<accession>A0A6J4NZK6</accession>
<name>A0A6J4NZK6_9ACTN</name>
<feature type="non-terminal residue" evidence="2">
    <location>
        <position position="1"/>
    </location>
</feature>
<feature type="non-terminal residue" evidence="2">
    <location>
        <position position="60"/>
    </location>
</feature>
<feature type="compositionally biased region" description="Low complexity" evidence="1">
    <location>
        <begin position="1"/>
        <end position="26"/>
    </location>
</feature>
<evidence type="ECO:0000256" key="1">
    <source>
        <dbReference type="SAM" id="MobiDB-lite"/>
    </source>
</evidence>
<organism evidence="2">
    <name type="scientific">uncultured Rubrobacteraceae bacterium</name>
    <dbReference type="NCBI Taxonomy" id="349277"/>
    <lineage>
        <taxon>Bacteria</taxon>
        <taxon>Bacillati</taxon>
        <taxon>Actinomycetota</taxon>
        <taxon>Rubrobacteria</taxon>
        <taxon>Rubrobacterales</taxon>
        <taxon>Rubrobacteraceae</taxon>
        <taxon>environmental samples</taxon>
    </lineage>
</organism>
<sequence>CRSSPGSPKSSSSRSWSARRSGWSRANTSCGGRHPSGLLRPARRQDRVDEKGGHSRGPHA</sequence>
<dbReference type="EMBL" id="CADCVA010000026">
    <property type="protein sequence ID" value="CAA9401046.1"/>
    <property type="molecule type" value="Genomic_DNA"/>
</dbReference>
<feature type="compositionally biased region" description="Basic and acidic residues" evidence="1">
    <location>
        <begin position="43"/>
        <end position="53"/>
    </location>
</feature>
<evidence type="ECO:0000313" key="2">
    <source>
        <dbReference type="EMBL" id="CAA9401046.1"/>
    </source>
</evidence>
<gene>
    <name evidence="2" type="ORF">AVDCRST_MAG82-206</name>
</gene>
<proteinExistence type="predicted"/>